<dbReference type="GO" id="GO:0016491">
    <property type="term" value="F:oxidoreductase activity"/>
    <property type="evidence" value="ECO:0007669"/>
    <property type="project" value="UniProtKB-KW"/>
</dbReference>
<dbReference type="Pfam" id="PF13561">
    <property type="entry name" value="adh_short_C2"/>
    <property type="match status" value="1"/>
</dbReference>
<evidence type="ECO:0000256" key="2">
    <source>
        <dbReference type="ARBA" id="ARBA00023002"/>
    </source>
</evidence>
<keyword evidence="3" id="KW-0520">NAD</keyword>
<name>A0A239Q1N0_9RHOB</name>
<keyword evidence="5" id="KW-0753">Steroid metabolism</keyword>
<evidence type="ECO:0000256" key="1">
    <source>
        <dbReference type="ARBA" id="ARBA00006484"/>
    </source>
</evidence>
<dbReference type="InterPro" id="IPR002347">
    <property type="entry name" value="SDR_fam"/>
</dbReference>
<evidence type="ECO:0000256" key="4">
    <source>
        <dbReference type="ARBA" id="ARBA00023098"/>
    </source>
</evidence>
<protein>
    <submittedName>
        <fullName evidence="6">3alpha(Or 20beta)-hydroxysteroid dehydrogenase</fullName>
    </submittedName>
</protein>
<dbReference type="Gene3D" id="3.40.50.720">
    <property type="entry name" value="NAD(P)-binding Rossmann-like Domain"/>
    <property type="match status" value="1"/>
</dbReference>
<evidence type="ECO:0000256" key="5">
    <source>
        <dbReference type="ARBA" id="ARBA00023221"/>
    </source>
</evidence>
<proteinExistence type="inferred from homology"/>
<dbReference type="OrthoDB" id="9789398at2"/>
<dbReference type="PANTHER" id="PTHR43180">
    <property type="entry name" value="3-OXOACYL-(ACYL-CARRIER-PROTEIN) REDUCTASE (AFU_ORTHOLOGUE AFUA_6G11210)"/>
    <property type="match status" value="1"/>
</dbReference>
<dbReference type="PRINTS" id="PR00080">
    <property type="entry name" value="SDRFAMILY"/>
</dbReference>
<dbReference type="PROSITE" id="PS00061">
    <property type="entry name" value="ADH_SHORT"/>
    <property type="match status" value="1"/>
</dbReference>
<keyword evidence="2" id="KW-0560">Oxidoreductase</keyword>
<keyword evidence="4" id="KW-0443">Lipid metabolism</keyword>
<dbReference type="PANTHER" id="PTHR43180:SF28">
    <property type="entry name" value="NAD(P)-BINDING ROSSMANN-FOLD SUPERFAMILY PROTEIN"/>
    <property type="match status" value="1"/>
</dbReference>
<dbReference type="InterPro" id="IPR036291">
    <property type="entry name" value="NAD(P)-bd_dom_sf"/>
</dbReference>
<dbReference type="SUPFAM" id="SSF51735">
    <property type="entry name" value="NAD(P)-binding Rossmann-fold domains"/>
    <property type="match status" value="1"/>
</dbReference>
<sequence>MNRLDNKVAIITGGANGQGAVEAELFIKAGAKVVITDINAEAGQATAARLGRDCTFLPHDVSLEQDWARVVETTLQLHGRIDVLVNNAGIFRVLTLEETDLSVWNQSVAINQTGVFLGMRAVAPAMKERQAGSIVNISSIAGLTSAKAHAYCATKWAVRGMTRSAAVELGPSNIRVNSVHPGFIDTPMLDGHGVPREELVAKVPMGRTADVIEVARMVLFLASEDSSYCSGHEFVVDGAIKA</sequence>
<gene>
    <name evidence="6" type="ORF">SAMN05444959_1177</name>
</gene>
<evidence type="ECO:0000313" key="6">
    <source>
        <dbReference type="EMBL" id="SNT76228.1"/>
    </source>
</evidence>
<dbReference type="RefSeq" id="WP_089345552.1">
    <property type="nucleotide sequence ID" value="NZ_CP067131.1"/>
</dbReference>
<organism evidence="6 7">
    <name type="scientific">Paracoccus seriniphilus</name>
    <dbReference type="NCBI Taxonomy" id="184748"/>
    <lineage>
        <taxon>Bacteria</taxon>
        <taxon>Pseudomonadati</taxon>
        <taxon>Pseudomonadota</taxon>
        <taxon>Alphaproteobacteria</taxon>
        <taxon>Rhodobacterales</taxon>
        <taxon>Paracoccaceae</taxon>
        <taxon>Paracoccus</taxon>
    </lineage>
</organism>
<dbReference type="AlphaFoldDB" id="A0A239Q1N0"/>
<dbReference type="GO" id="GO:0008202">
    <property type="term" value="P:steroid metabolic process"/>
    <property type="evidence" value="ECO:0007669"/>
    <property type="project" value="UniProtKB-KW"/>
</dbReference>
<keyword evidence="7" id="KW-1185">Reference proteome</keyword>
<comment type="similarity">
    <text evidence="1">Belongs to the short-chain dehydrogenases/reductases (SDR) family.</text>
</comment>
<dbReference type="FunFam" id="3.40.50.720:FF:000084">
    <property type="entry name" value="Short-chain dehydrogenase reductase"/>
    <property type="match status" value="1"/>
</dbReference>
<dbReference type="InterPro" id="IPR020904">
    <property type="entry name" value="Sc_DH/Rdtase_CS"/>
</dbReference>
<evidence type="ECO:0000256" key="3">
    <source>
        <dbReference type="ARBA" id="ARBA00023027"/>
    </source>
</evidence>
<accession>A0A239Q1N0</accession>
<dbReference type="PRINTS" id="PR00081">
    <property type="entry name" value="GDHRDH"/>
</dbReference>
<dbReference type="EMBL" id="FZQB01000017">
    <property type="protein sequence ID" value="SNT76228.1"/>
    <property type="molecule type" value="Genomic_DNA"/>
</dbReference>
<dbReference type="NCBIfam" id="NF005559">
    <property type="entry name" value="PRK07231.1"/>
    <property type="match status" value="1"/>
</dbReference>
<reference evidence="6 7" key="1">
    <citation type="submission" date="2017-07" db="EMBL/GenBank/DDBJ databases">
        <authorList>
            <person name="Sun Z.S."/>
            <person name="Albrecht U."/>
            <person name="Echele G."/>
            <person name="Lee C.C."/>
        </authorList>
    </citation>
    <scope>NUCLEOTIDE SEQUENCE [LARGE SCALE GENOMIC DNA]</scope>
    <source>
        <strain evidence="6 7">DSM 14827</strain>
    </source>
</reference>
<evidence type="ECO:0000313" key="7">
    <source>
        <dbReference type="Proteomes" id="UP000198307"/>
    </source>
</evidence>
<dbReference type="Proteomes" id="UP000198307">
    <property type="component" value="Unassembled WGS sequence"/>
</dbReference>